<dbReference type="EMBL" id="CAXAQS010000553">
    <property type="protein sequence ID" value="CAK9252100.1"/>
    <property type="molecule type" value="Genomic_DNA"/>
</dbReference>
<accession>A0ABP0VF22</accession>
<comment type="caution">
    <text evidence="2">The sequence shown here is derived from an EMBL/GenBank/DDBJ whole genome shotgun (WGS) entry which is preliminary data.</text>
</comment>
<evidence type="ECO:0000313" key="3">
    <source>
        <dbReference type="Proteomes" id="UP001497444"/>
    </source>
</evidence>
<evidence type="ECO:0000313" key="2">
    <source>
        <dbReference type="EMBL" id="CAK9252100.1"/>
    </source>
</evidence>
<proteinExistence type="predicted"/>
<sequence>MSVFELHDTIQRQMVCGGTGVVSGSSSPLPGKWETPHLFTLPETSGRCRDDHAVCVWILVYKKPLYLGAYVTHGEHKPGYVCPVWEVSTDPTTMVWATRKMHEEKQHGRSVVFTVVLFNEHTGSWVNVGCVDSKSMTIATRTGIVQIPVPTIQPPSLDVVAPLSTGGGDCELPCVEDTRHDGLVSGDGVGGDGMKQREVGMEDENIGEWNHGPQPVLKRKAPDQDILSPPSIRDPFTLYRASPTAVLPCSPRELWSVVWTRLLLYQMWWTHGYAPWTEMKTMATTQTSSPTLSDCVGWKIPYPSPVNSLHSFLMLVDDQAVYWDRVSFHVIRSCMARPAHPWSAPTNTERSRWEQAEWALLMWRIEHCPRVSEDLQREWKASRMLASKVYSFSVRDIFAVGRANHNLYRSIRRDWIGEASENTFTQIRVRDGCWEIPHPRGQEVALCVWSLRAFKMGIWETSSHDDIRGIWLDWFIDQSRGVWEQRHAPSTKPLHLVCSFPSVALATPIVHNPLSTVSLGVGVSTNNGTERSLLSTILSKSNPAEDGVLKKNTTNGEVKIWTKRPPAGSDEFKHIIPPCMRAITETYKNNAGHLKAGARFRFLQQWRKMGYTWNEVRKSMSPSTHMTEKHASECKQTFDQPTLYFSSCKSMFGTKMGSDEETRNWCPFTKKNNASSSSSSSSSTSSEDMEDMGESQATIKRCRNGRYAITQYAVYFNRTKLGRSQFM</sequence>
<dbReference type="Proteomes" id="UP001497444">
    <property type="component" value="Unassembled WGS sequence"/>
</dbReference>
<keyword evidence="3" id="KW-1185">Reference proteome</keyword>
<reference evidence="2" key="1">
    <citation type="submission" date="2024-02" db="EMBL/GenBank/DDBJ databases">
        <authorList>
            <consortium name="ELIXIR-Norway"/>
            <consortium name="Elixir Norway"/>
        </authorList>
    </citation>
    <scope>NUCLEOTIDE SEQUENCE</scope>
</reference>
<feature type="region of interest" description="Disordered" evidence="1">
    <location>
        <begin position="668"/>
        <end position="697"/>
    </location>
</feature>
<protein>
    <submittedName>
        <fullName evidence="2">Uncharacterized protein</fullName>
    </submittedName>
</protein>
<organism evidence="2 3">
    <name type="scientific">Sphagnum jensenii</name>
    <dbReference type="NCBI Taxonomy" id="128206"/>
    <lineage>
        <taxon>Eukaryota</taxon>
        <taxon>Viridiplantae</taxon>
        <taxon>Streptophyta</taxon>
        <taxon>Embryophyta</taxon>
        <taxon>Bryophyta</taxon>
        <taxon>Sphagnophytina</taxon>
        <taxon>Sphagnopsida</taxon>
        <taxon>Sphagnales</taxon>
        <taxon>Sphagnaceae</taxon>
        <taxon>Sphagnum</taxon>
    </lineage>
</organism>
<gene>
    <name evidence="2" type="ORF">CSSPJE1EN1_LOCUS27478</name>
</gene>
<evidence type="ECO:0000256" key="1">
    <source>
        <dbReference type="SAM" id="MobiDB-lite"/>
    </source>
</evidence>
<name>A0ABP0VF22_9BRYO</name>
<feature type="compositionally biased region" description="Low complexity" evidence="1">
    <location>
        <begin position="675"/>
        <end position="686"/>
    </location>
</feature>